<evidence type="ECO:0000313" key="1">
    <source>
        <dbReference type="EMBL" id="ESK49333.1"/>
    </source>
</evidence>
<evidence type="ECO:0008006" key="3">
    <source>
        <dbReference type="Google" id="ProtNLM"/>
    </source>
</evidence>
<keyword evidence="2" id="KW-1185">Reference proteome</keyword>
<name>V2U5D7_9GAMM</name>
<dbReference type="EMBL" id="AYET01000001">
    <property type="protein sequence ID" value="ESK49333.1"/>
    <property type="molecule type" value="Genomic_DNA"/>
</dbReference>
<reference evidence="1 2" key="1">
    <citation type="submission" date="2013-10" db="EMBL/GenBank/DDBJ databases">
        <title>The Genome Sequence of Acinetobacter indicus CIP 110367.</title>
        <authorList>
            <consortium name="The Broad Institute Genomics Platform"/>
            <consortium name="The Broad Institute Genome Sequencing Center for Infectious Disease"/>
            <person name="Cerqueira G."/>
            <person name="Feldgarden M."/>
            <person name="Courvalin P."/>
            <person name="Grillot-Courvalin C."/>
            <person name="Clermont D."/>
            <person name="Rocha E."/>
            <person name="Yoon E.-J."/>
            <person name="Nemec A."/>
            <person name="Young S.K."/>
            <person name="Zeng Q."/>
            <person name="Gargeya S."/>
            <person name="Fitzgerald M."/>
            <person name="Abouelleil A."/>
            <person name="Alvarado L."/>
            <person name="Berlin A.M."/>
            <person name="Chapman S.B."/>
            <person name="Gainer-Dewar J."/>
            <person name="Goldberg J."/>
            <person name="Gnerre S."/>
            <person name="Griggs A."/>
            <person name="Gujja S."/>
            <person name="Hansen M."/>
            <person name="Howarth C."/>
            <person name="Imamovic A."/>
            <person name="Ireland A."/>
            <person name="Larimer J."/>
            <person name="McCowan C."/>
            <person name="Murphy C."/>
            <person name="Pearson M."/>
            <person name="Poon T.W."/>
            <person name="Priest M."/>
            <person name="Roberts A."/>
            <person name="Saif S."/>
            <person name="Shea T."/>
            <person name="Sykes S."/>
            <person name="Wortman J."/>
            <person name="Nusbaum C."/>
            <person name="Birren B."/>
        </authorList>
    </citation>
    <scope>NUCLEOTIDE SEQUENCE [LARGE SCALE GENOMIC DNA]</scope>
    <source>
        <strain evidence="1 2">CIP 110367</strain>
    </source>
</reference>
<gene>
    <name evidence="1" type="ORF">P253_00171</name>
</gene>
<evidence type="ECO:0000313" key="2">
    <source>
        <dbReference type="Proteomes" id="UP000018415"/>
    </source>
</evidence>
<dbReference type="Pfam" id="PF06945">
    <property type="entry name" value="DUF1289"/>
    <property type="match status" value="1"/>
</dbReference>
<accession>V2U5D7</accession>
<proteinExistence type="predicted"/>
<dbReference type="PATRIC" id="fig|1341679.3.peg.172"/>
<organism evidence="1 2">
    <name type="scientific">Acinetobacter indicus CIP 110367</name>
    <dbReference type="NCBI Taxonomy" id="1341679"/>
    <lineage>
        <taxon>Bacteria</taxon>
        <taxon>Pseudomonadati</taxon>
        <taxon>Pseudomonadota</taxon>
        <taxon>Gammaproteobacteria</taxon>
        <taxon>Moraxellales</taxon>
        <taxon>Moraxellaceae</taxon>
        <taxon>Acinetobacter</taxon>
    </lineage>
</organism>
<dbReference type="HOGENOM" id="CLU_108846_1_0_6"/>
<dbReference type="Proteomes" id="UP000018415">
    <property type="component" value="Unassembled WGS sequence"/>
</dbReference>
<protein>
    <recommendedName>
        <fullName evidence="3">DUF1289 domain-containing protein</fullName>
    </recommendedName>
</protein>
<dbReference type="InterPro" id="IPR010710">
    <property type="entry name" value="DUF1289"/>
</dbReference>
<sequence>MILPKVIRPHSGRHYCAFLEYILSTDRRIASLTPCAGRCSTVFGDSVCRGCRRFNHEVIRWNGYTPEQQTAVWQRLDAQLDQILVPMLPFARLPQVEHFVLSKRVRLRPDASAGRKLYHALKLCEKNKHLADDSGLGVQAAQVKPLWQEFERRVLALATASYDLAFLRADGISQHLLKVSLEEDD</sequence>
<comment type="caution">
    <text evidence="1">The sequence shown here is derived from an EMBL/GenBank/DDBJ whole genome shotgun (WGS) entry which is preliminary data.</text>
</comment>
<dbReference type="PANTHER" id="PTHR35175">
    <property type="entry name" value="DUF1289 DOMAIN-CONTAINING PROTEIN"/>
    <property type="match status" value="1"/>
</dbReference>
<dbReference type="PANTHER" id="PTHR35175:SF1">
    <property type="entry name" value="OXIDOREDUCTASE"/>
    <property type="match status" value="1"/>
</dbReference>
<dbReference type="eggNOG" id="COG3313">
    <property type="taxonomic scope" value="Bacteria"/>
</dbReference>
<dbReference type="AlphaFoldDB" id="V2U5D7"/>